<feature type="region of interest" description="Disordered" evidence="6">
    <location>
        <begin position="51"/>
        <end position="100"/>
    </location>
</feature>
<evidence type="ECO:0000256" key="5">
    <source>
        <dbReference type="ARBA" id="ARBA00023242"/>
    </source>
</evidence>
<organism evidence="8 9">
    <name type="scientific">Aspergillus granulosus</name>
    <dbReference type="NCBI Taxonomy" id="176169"/>
    <lineage>
        <taxon>Eukaryota</taxon>
        <taxon>Fungi</taxon>
        <taxon>Dikarya</taxon>
        <taxon>Ascomycota</taxon>
        <taxon>Pezizomycotina</taxon>
        <taxon>Eurotiomycetes</taxon>
        <taxon>Eurotiomycetidae</taxon>
        <taxon>Eurotiales</taxon>
        <taxon>Aspergillaceae</taxon>
        <taxon>Aspergillus</taxon>
        <taxon>Aspergillus subgen. Nidulantes</taxon>
    </lineage>
</organism>
<keyword evidence="4" id="KW-0804">Transcription</keyword>
<sequence>MAFTQRPYRSRTSKPCDACRRRRTACIRGEWADACALCSHRGVQCTFLTEPTRRSKPSAPGAPASEPEVSTQSALFSIREDSSDQHRTSPASQSHTLPHVTDGATLSDITLSPGHSFLYSGSSSDQDPHLLRHLVYDRSSRFGNTRWAVWRMGTGTTLSAPTYFTIYPNDHLDVHTSMYSTERINALAPHQDELIRLYYTYVHRSYPVLDPQEIFVAKRAAGYLPASLLAIVYLHGSHFWHESPLSETNPRPALEKLDGYILTCLAHESHTPNIAVVQAILLFLHTRPRWVRAPNHPGTWALSCMLVGVAQDIGLNLEPSSWTLSAAERKLRRILWWAIFVHDKSIAHWLGRPSHITSQNWNVSPLTLDDFADAEGKLSVETVAWANAFRALCTLSMILSDVLDTFYTIRSNFDRIPVHEAITKAQPLLYRIDAWKQEYPLLEGADKPYIITLRIAALGLITSIHRAVFGALRSPRQLDSQLEMQLVDNIAIPVQMELIPLLAALETTSVTGLWLSYNKGNITLIGSCLIALVLASFSDENFRLRRELLMTFRNRLEVLVGMHEFVELPLRRLHLILEEIFGADVGSLNRLKEDCLAFPRWAGD</sequence>
<dbReference type="InterPro" id="IPR036864">
    <property type="entry name" value="Zn2-C6_fun-type_DNA-bd_sf"/>
</dbReference>
<dbReference type="CDD" id="cd12148">
    <property type="entry name" value="fungal_TF_MHR"/>
    <property type="match status" value="1"/>
</dbReference>
<dbReference type="PROSITE" id="PS50048">
    <property type="entry name" value="ZN2_CY6_FUNGAL_2"/>
    <property type="match status" value="1"/>
</dbReference>
<accession>A0ABR4HBG7</accession>
<dbReference type="SMART" id="SM00066">
    <property type="entry name" value="GAL4"/>
    <property type="match status" value="1"/>
</dbReference>
<reference evidence="8 9" key="1">
    <citation type="submission" date="2024-07" db="EMBL/GenBank/DDBJ databases">
        <title>Section-level genome sequencing and comparative genomics of Aspergillus sections Usti and Cavernicolus.</title>
        <authorList>
            <consortium name="Lawrence Berkeley National Laboratory"/>
            <person name="Nybo J.L."/>
            <person name="Vesth T.C."/>
            <person name="Theobald S."/>
            <person name="Frisvad J.C."/>
            <person name="Larsen T.O."/>
            <person name="Kjaerboelling I."/>
            <person name="Rothschild-Mancinelli K."/>
            <person name="Lyhne E.K."/>
            <person name="Kogle M.E."/>
            <person name="Barry K."/>
            <person name="Clum A."/>
            <person name="Na H."/>
            <person name="Ledsgaard L."/>
            <person name="Lin J."/>
            <person name="Lipzen A."/>
            <person name="Kuo A."/>
            <person name="Riley R."/>
            <person name="Mondo S."/>
            <person name="Labutti K."/>
            <person name="Haridas S."/>
            <person name="Pangalinan J."/>
            <person name="Salamov A.A."/>
            <person name="Simmons B.A."/>
            <person name="Magnuson J.K."/>
            <person name="Chen J."/>
            <person name="Drula E."/>
            <person name="Henrissat B."/>
            <person name="Wiebenga A."/>
            <person name="Lubbers R.J."/>
            <person name="Gomes A.C."/>
            <person name="Makela M.R."/>
            <person name="Stajich J."/>
            <person name="Grigoriev I.V."/>
            <person name="Mortensen U.H."/>
            <person name="De Vries R.P."/>
            <person name="Baker S.E."/>
            <person name="Andersen M.R."/>
        </authorList>
    </citation>
    <scope>NUCLEOTIDE SEQUENCE [LARGE SCALE GENOMIC DNA]</scope>
    <source>
        <strain evidence="8 9">CBS 588.65</strain>
    </source>
</reference>
<dbReference type="PROSITE" id="PS00463">
    <property type="entry name" value="ZN2_CY6_FUNGAL_1"/>
    <property type="match status" value="1"/>
</dbReference>
<keyword evidence="1" id="KW-0479">Metal-binding</keyword>
<dbReference type="PANTHER" id="PTHR31668:SF10">
    <property type="entry name" value="ZN(II)2CYS6 TRANSCRIPTION FACTOR (EUROFUNG)"/>
    <property type="match status" value="1"/>
</dbReference>
<dbReference type="SMART" id="SM00906">
    <property type="entry name" value="Fungal_trans"/>
    <property type="match status" value="1"/>
</dbReference>
<dbReference type="EMBL" id="JBFXLT010000045">
    <property type="protein sequence ID" value="KAL2812732.1"/>
    <property type="molecule type" value="Genomic_DNA"/>
</dbReference>
<evidence type="ECO:0000256" key="4">
    <source>
        <dbReference type="ARBA" id="ARBA00023163"/>
    </source>
</evidence>
<keyword evidence="2" id="KW-0805">Transcription regulation</keyword>
<dbReference type="Gene3D" id="4.10.240.10">
    <property type="entry name" value="Zn(2)-C6 fungal-type DNA-binding domain"/>
    <property type="match status" value="1"/>
</dbReference>
<name>A0ABR4HBG7_9EURO</name>
<dbReference type="PANTHER" id="PTHR31668">
    <property type="entry name" value="GLUCOSE TRANSPORT TRANSCRIPTION REGULATOR RGT1-RELATED-RELATED"/>
    <property type="match status" value="1"/>
</dbReference>
<protein>
    <submittedName>
        <fullName evidence="8">Fungal-specific transcription factor domain-containing protein</fullName>
    </submittedName>
</protein>
<dbReference type="InterPro" id="IPR050797">
    <property type="entry name" value="Carb_Metab_Trans_Reg"/>
</dbReference>
<keyword evidence="3" id="KW-0238">DNA-binding</keyword>
<evidence type="ECO:0000259" key="7">
    <source>
        <dbReference type="PROSITE" id="PS50048"/>
    </source>
</evidence>
<dbReference type="CDD" id="cd00067">
    <property type="entry name" value="GAL4"/>
    <property type="match status" value="1"/>
</dbReference>
<evidence type="ECO:0000256" key="6">
    <source>
        <dbReference type="SAM" id="MobiDB-lite"/>
    </source>
</evidence>
<evidence type="ECO:0000313" key="9">
    <source>
        <dbReference type="Proteomes" id="UP001610334"/>
    </source>
</evidence>
<feature type="compositionally biased region" description="Basic and acidic residues" evidence="6">
    <location>
        <begin position="78"/>
        <end position="87"/>
    </location>
</feature>
<evidence type="ECO:0000256" key="1">
    <source>
        <dbReference type="ARBA" id="ARBA00022723"/>
    </source>
</evidence>
<evidence type="ECO:0000256" key="2">
    <source>
        <dbReference type="ARBA" id="ARBA00023015"/>
    </source>
</evidence>
<dbReference type="InterPro" id="IPR001138">
    <property type="entry name" value="Zn2Cys6_DnaBD"/>
</dbReference>
<dbReference type="InterPro" id="IPR007219">
    <property type="entry name" value="XnlR_reg_dom"/>
</dbReference>
<dbReference type="Proteomes" id="UP001610334">
    <property type="component" value="Unassembled WGS sequence"/>
</dbReference>
<evidence type="ECO:0000256" key="3">
    <source>
        <dbReference type="ARBA" id="ARBA00023125"/>
    </source>
</evidence>
<gene>
    <name evidence="8" type="ORF">BJX63DRAFT_239002</name>
</gene>
<keyword evidence="9" id="KW-1185">Reference proteome</keyword>
<comment type="caution">
    <text evidence="8">The sequence shown here is derived from an EMBL/GenBank/DDBJ whole genome shotgun (WGS) entry which is preliminary data.</text>
</comment>
<evidence type="ECO:0000313" key="8">
    <source>
        <dbReference type="EMBL" id="KAL2812732.1"/>
    </source>
</evidence>
<dbReference type="SUPFAM" id="SSF57701">
    <property type="entry name" value="Zn2/Cys6 DNA-binding domain"/>
    <property type="match status" value="1"/>
</dbReference>
<proteinExistence type="predicted"/>
<dbReference type="Pfam" id="PF04082">
    <property type="entry name" value="Fungal_trans"/>
    <property type="match status" value="1"/>
</dbReference>
<feature type="domain" description="Zn(2)-C6 fungal-type" evidence="7">
    <location>
        <begin position="15"/>
        <end position="47"/>
    </location>
</feature>
<keyword evidence="5" id="KW-0539">Nucleus</keyword>